<dbReference type="Proteomes" id="UP000054874">
    <property type="component" value="Unassembled WGS sequence"/>
</dbReference>
<accession>A0A0V8QJP7</accession>
<feature type="transmembrane region" description="Helical" evidence="1">
    <location>
        <begin position="129"/>
        <end position="151"/>
    </location>
</feature>
<dbReference type="RefSeq" id="WP_058351097.1">
    <property type="nucleotide sequence ID" value="NZ_CABMMD010000001.1"/>
</dbReference>
<feature type="transmembrane region" description="Helical" evidence="1">
    <location>
        <begin position="47"/>
        <end position="71"/>
    </location>
</feature>
<keyword evidence="1" id="KW-1133">Transmembrane helix</keyword>
<keyword evidence="1" id="KW-0472">Membrane</keyword>
<dbReference type="STRING" id="290052.ASU35_00125"/>
<evidence type="ECO:0000256" key="1">
    <source>
        <dbReference type="SAM" id="Phobius"/>
    </source>
</evidence>
<protein>
    <submittedName>
        <fullName evidence="2">Uncharacterized protein</fullName>
    </submittedName>
</protein>
<reference evidence="2 3" key="1">
    <citation type="submission" date="2015-11" db="EMBL/GenBank/DDBJ databases">
        <title>Butyribacter intestini gen. nov., sp. nov., a butyric acid-producing bacterium of the family Lachnospiraceae isolated from the human faeces.</title>
        <authorList>
            <person name="Zou Y."/>
            <person name="Xue W."/>
            <person name="Luo G."/>
            <person name="Lv M."/>
        </authorList>
    </citation>
    <scope>NUCLEOTIDE SEQUENCE [LARGE SCALE GENOMIC DNA]</scope>
    <source>
        <strain evidence="2 3">ACET-33324</strain>
    </source>
</reference>
<dbReference type="AlphaFoldDB" id="A0A0V8QJP7"/>
<feature type="transmembrane region" description="Helical" evidence="1">
    <location>
        <begin position="105"/>
        <end position="123"/>
    </location>
</feature>
<feature type="transmembrane region" description="Helical" evidence="1">
    <location>
        <begin position="21"/>
        <end position="41"/>
    </location>
</feature>
<organism evidence="2 3">
    <name type="scientific">Acetivibrio ethanolgignens</name>
    <dbReference type="NCBI Taxonomy" id="290052"/>
    <lineage>
        <taxon>Bacteria</taxon>
        <taxon>Bacillati</taxon>
        <taxon>Bacillota</taxon>
        <taxon>Clostridia</taxon>
        <taxon>Eubacteriales</taxon>
        <taxon>Oscillospiraceae</taxon>
        <taxon>Acetivibrio</taxon>
    </lineage>
</organism>
<proteinExistence type="predicted"/>
<gene>
    <name evidence="2" type="ORF">ASU35_00125</name>
</gene>
<keyword evidence="3" id="KW-1185">Reference proteome</keyword>
<keyword evidence="1" id="KW-0812">Transmembrane</keyword>
<evidence type="ECO:0000313" key="3">
    <source>
        <dbReference type="Proteomes" id="UP000054874"/>
    </source>
</evidence>
<sequence length="155" mass="18376">MESVRKFDAMLKEKESETFTIAAAVMWILVLPMVIMMTFPFEAKELGITHLMVIYIIGMALIMYLQPYMYIKENGKVRKIYAVLEEMPVTWKDIYRVRREYLDKFCLRTGVVFVACQLLTALLRGKWTIFVVLHPLSVMGIVWFFGLSYIWNWRK</sequence>
<name>A0A0V8QJP7_9FIRM</name>
<comment type="caution">
    <text evidence="2">The sequence shown here is derived from an EMBL/GenBank/DDBJ whole genome shotgun (WGS) entry which is preliminary data.</text>
</comment>
<evidence type="ECO:0000313" key="2">
    <source>
        <dbReference type="EMBL" id="KSV60618.1"/>
    </source>
</evidence>
<dbReference type="EMBL" id="LNAM01000001">
    <property type="protein sequence ID" value="KSV60618.1"/>
    <property type="molecule type" value="Genomic_DNA"/>
</dbReference>